<proteinExistence type="predicted"/>
<sequence>MSTLNEKQFRATKIVNFYRQNNEDLSRTLKYFKNQNYSESTIRRAVKRYTQTGSSKFKTIPRRKADDMTNEKIKRMTKAFEKDPEISAREMAAKLSVAPSTLQYWKLKEGIIGRKKKTASKYTEDQEVRARKGAGKLYKKFIPSGGAKKLVIDDETYVPVDPSQVPEIVLLIIRTFLTLSTKTSSSRIRSFI</sequence>
<reference evidence="2" key="1">
    <citation type="submission" date="2019-08" db="EMBL/GenBank/DDBJ databases">
        <title>The genome of the North American firefly Photinus pyralis.</title>
        <authorList>
            <consortium name="Photinus pyralis genome working group"/>
            <person name="Fallon T.R."/>
            <person name="Sander Lower S.E."/>
            <person name="Weng J.-K."/>
        </authorList>
    </citation>
    <scope>NUCLEOTIDE SEQUENCE</scope>
    <source>
        <strain evidence="2">TRF0915ILg1</strain>
        <tissue evidence="2">Whole body</tissue>
    </source>
</reference>
<dbReference type="InterPro" id="IPR009057">
    <property type="entry name" value="Homeodomain-like_sf"/>
</dbReference>
<dbReference type="Proteomes" id="UP000801492">
    <property type="component" value="Unassembled WGS sequence"/>
</dbReference>
<protein>
    <recommendedName>
        <fullName evidence="4">Transposase</fullName>
    </recommendedName>
</protein>
<comment type="subcellular location">
    <subcellularLocation>
        <location evidence="1">Nucleus</location>
    </subcellularLocation>
</comment>
<evidence type="ECO:0008006" key="4">
    <source>
        <dbReference type="Google" id="ProtNLM"/>
    </source>
</evidence>
<accession>A0A8K0D283</accession>
<evidence type="ECO:0000313" key="3">
    <source>
        <dbReference type="Proteomes" id="UP000801492"/>
    </source>
</evidence>
<dbReference type="AlphaFoldDB" id="A0A8K0D283"/>
<comment type="caution">
    <text evidence="2">The sequence shown here is derived from an EMBL/GenBank/DDBJ whole genome shotgun (WGS) entry which is preliminary data.</text>
</comment>
<organism evidence="2 3">
    <name type="scientific">Ignelater luminosus</name>
    <name type="common">Cucubano</name>
    <name type="synonym">Pyrophorus luminosus</name>
    <dbReference type="NCBI Taxonomy" id="2038154"/>
    <lineage>
        <taxon>Eukaryota</taxon>
        <taxon>Metazoa</taxon>
        <taxon>Ecdysozoa</taxon>
        <taxon>Arthropoda</taxon>
        <taxon>Hexapoda</taxon>
        <taxon>Insecta</taxon>
        <taxon>Pterygota</taxon>
        <taxon>Neoptera</taxon>
        <taxon>Endopterygota</taxon>
        <taxon>Coleoptera</taxon>
        <taxon>Polyphaga</taxon>
        <taxon>Elateriformia</taxon>
        <taxon>Elateroidea</taxon>
        <taxon>Elateridae</taxon>
        <taxon>Agrypninae</taxon>
        <taxon>Pyrophorini</taxon>
        <taxon>Ignelater</taxon>
    </lineage>
</organism>
<gene>
    <name evidence="2" type="ORF">ILUMI_08119</name>
</gene>
<dbReference type="GO" id="GO:0005634">
    <property type="term" value="C:nucleus"/>
    <property type="evidence" value="ECO:0007669"/>
    <property type="project" value="UniProtKB-SubCell"/>
</dbReference>
<evidence type="ECO:0000256" key="1">
    <source>
        <dbReference type="ARBA" id="ARBA00004123"/>
    </source>
</evidence>
<name>A0A8K0D283_IGNLU</name>
<dbReference type="OrthoDB" id="8134765at2759"/>
<keyword evidence="3" id="KW-1185">Reference proteome</keyword>
<evidence type="ECO:0000313" key="2">
    <source>
        <dbReference type="EMBL" id="KAF2898058.1"/>
    </source>
</evidence>
<dbReference type="SUPFAM" id="SSF46689">
    <property type="entry name" value="Homeodomain-like"/>
    <property type="match status" value="1"/>
</dbReference>
<dbReference type="EMBL" id="VTPC01003759">
    <property type="protein sequence ID" value="KAF2898058.1"/>
    <property type="molecule type" value="Genomic_DNA"/>
</dbReference>